<comment type="similarity">
    <text evidence="1">Belongs to the SPATS2 family.</text>
</comment>
<dbReference type="OMA" id="NPKMMSS"/>
<accession>A0A7M7N359</accession>
<sequence>MPKKNAAQGDSKDSGILLIDERTKAVMTDQPRHAQEAFKEQIAKVRELVPSRSRDDIALVLQCHEGNVDKAVHSFMEDGAKTVLNEWQSHGKKSANKRNKKKKRGPDAPDEKSNGGDAAVASKTGSASATAQPVNTHSAQPTRNFTKQRPPSSQQQQPRQYQQPNNRRGDRDRDGDYNRGRPHPRGHPGEGRGGDGARPGRQQPTSAASHHLPAESGKQRSEKGHPSHKTSPHDDMVERLLPAESSEKVHHIDSELHYQDAAKAKKLVAVLERSTKDLHRTSIALTRHKVMLQDKLDQSEKSIPKSFDEIQRFLNERKLTVTNEFLEVKQEATEMLVAREEQAKELERKTRRAATMTEVEVLELRAEIKQFVSDRKVDEEIGKALRYTWNPDKLIDLIKNFAEVIPVQHHYTTRRPSISSLSSINTMSRTTSVSEDHGGPLSARSISLTESQDSATLGGKPRPSNDIDMKAEVAEMAAKLQRSMTQGRKGGARNQTGPNPDNQKSGDRSQQPNRGQGKAQGQQQPQHQGQGGPNPNKQGRSQNRQDKPQGQSGSRQGQQGSKQGPVSQQGQPPKDQRPQGQRPQGQRPQGQRPQGQGPRQGQQQQQRNENEEHDGQKKENRNAKRRQSRKQKERKQPDTDEASNPQAPKATSVPEDKPEEKQADKRTEVSSNVPVAVSAPADSPQPSEVPKVVDVPTETGQEKQDPQPSVAPKVVDVPTEAGQDKQGPQASEVPKEVDVPTEIGQEKQDPQPSEVPEVVDVPTETGQEKQDPQPSEVPKVVDVPTEIGQEKQEVKQESVSDSHLKEDENVIEEPLPSNEIDSGKVNGEMKEEHEPKMTNGPLKNGDVNMNGDIKINGDVPHVNGDIIPDDEVNGDVDAPLPQREIKSRRSQKIENVVKETSTLNGDAEQTEREIE</sequence>
<reference evidence="3" key="2">
    <citation type="submission" date="2021-01" db="UniProtKB">
        <authorList>
            <consortium name="EnsemblMetazoa"/>
        </authorList>
    </citation>
    <scope>IDENTIFICATION</scope>
</reference>
<feature type="compositionally biased region" description="Basic and acidic residues" evidence="2">
    <location>
        <begin position="608"/>
        <end position="622"/>
    </location>
</feature>
<feature type="compositionally biased region" description="Polar residues" evidence="2">
    <location>
        <begin position="444"/>
        <end position="455"/>
    </location>
</feature>
<keyword evidence="4" id="KW-1185">Reference proteome</keyword>
<dbReference type="Pfam" id="PF07139">
    <property type="entry name" value="SPATS2-like"/>
    <property type="match status" value="1"/>
</dbReference>
<feature type="compositionally biased region" description="Low complexity" evidence="2">
    <location>
        <begin position="669"/>
        <end position="686"/>
    </location>
</feature>
<organism evidence="3 4">
    <name type="scientific">Strongylocentrotus purpuratus</name>
    <name type="common">Purple sea urchin</name>
    <dbReference type="NCBI Taxonomy" id="7668"/>
    <lineage>
        <taxon>Eukaryota</taxon>
        <taxon>Metazoa</taxon>
        <taxon>Echinodermata</taxon>
        <taxon>Eleutherozoa</taxon>
        <taxon>Echinozoa</taxon>
        <taxon>Echinoidea</taxon>
        <taxon>Euechinoidea</taxon>
        <taxon>Echinacea</taxon>
        <taxon>Camarodonta</taxon>
        <taxon>Echinidea</taxon>
        <taxon>Strongylocentrotidae</taxon>
        <taxon>Strongylocentrotus</taxon>
    </lineage>
</organism>
<feature type="compositionally biased region" description="Polar residues" evidence="2">
    <location>
        <begin position="493"/>
        <end position="514"/>
    </location>
</feature>
<feature type="compositionally biased region" description="Basic and acidic residues" evidence="2">
    <location>
        <begin position="733"/>
        <end position="749"/>
    </location>
</feature>
<dbReference type="InParanoid" id="A0A7M7N359"/>
<dbReference type="GO" id="GO:0005737">
    <property type="term" value="C:cytoplasm"/>
    <property type="evidence" value="ECO:0000318"/>
    <property type="project" value="GO_Central"/>
</dbReference>
<evidence type="ECO:0000313" key="4">
    <source>
        <dbReference type="Proteomes" id="UP000007110"/>
    </source>
</evidence>
<feature type="compositionally biased region" description="Basic residues" evidence="2">
    <location>
        <begin position="90"/>
        <end position="104"/>
    </location>
</feature>
<dbReference type="InterPro" id="IPR009816">
    <property type="entry name" value="SPATS2-like"/>
</dbReference>
<dbReference type="EnsemblMetazoa" id="XM_030974682">
    <property type="protein sequence ID" value="XP_030830542"/>
    <property type="gene ID" value="LOC575651"/>
</dbReference>
<feature type="compositionally biased region" description="Basic and acidic residues" evidence="2">
    <location>
        <begin position="654"/>
        <end position="668"/>
    </location>
</feature>
<feature type="region of interest" description="Disordered" evidence="2">
    <location>
        <begin position="481"/>
        <end position="915"/>
    </location>
</feature>
<dbReference type="InterPro" id="IPR009060">
    <property type="entry name" value="UBA-like_sf"/>
</dbReference>
<name>A0A7M7N359_STRPU</name>
<feature type="region of interest" description="Disordered" evidence="2">
    <location>
        <begin position="83"/>
        <end position="235"/>
    </location>
</feature>
<dbReference type="PANTHER" id="PTHR15623:SF11">
    <property type="entry name" value="SPERMATOGENESIS-ASSOCIATED SERINE-RICH PROTEIN 2"/>
    <property type="match status" value="1"/>
</dbReference>
<evidence type="ECO:0000256" key="2">
    <source>
        <dbReference type="SAM" id="MobiDB-lite"/>
    </source>
</evidence>
<dbReference type="Proteomes" id="UP000007110">
    <property type="component" value="Unassembled WGS sequence"/>
</dbReference>
<feature type="region of interest" description="Disordered" evidence="2">
    <location>
        <begin position="429"/>
        <end position="466"/>
    </location>
</feature>
<protein>
    <submittedName>
        <fullName evidence="3">Uncharacterized protein</fullName>
    </submittedName>
</protein>
<dbReference type="RefSeq" id="XP_030830542.1">
    <property type="nucleotide sequence ID" value="XM_030974682.1"/>
</dbReference>
<evidence type="ECO:0000256" key="1">
    <source>
        <dbReference type="ARBA" id="ARBA00007105"/>
    </source>
</evidence>
<proteinExistence type="inferred from homology"/>
<evidence type="ECO:0000313" key="3">
    <source>
        <dbReference type="EnsemblMetazoa" id="XP_030830542"/>
    </source>
</evidence>
<dbReference type="OrthoDB" id="6136201at2759"/>
<dbReference type="KEGG" id="spu:575651"/>
<dbReference type="AlphaFoldDB" id="A0A7M7N359"/>
<feature type="compositionally biased region" description="Low complexity" evidence="2">
    <location>
        <begin position="515"/>
        <end position="539"/>
    </location>
</feature>
<reference evidence="4" key="1">
    <citation type="submission" date="2015-02" db="EMBL/GenBank/DDBJ databases">
        <title>Genome sequencing for Strongylocentrotus purpuratus.</title>
        <authorList>
            <person name="Murali S."/>
            <person name="Liu Y."/>
            <person name="Vee V."/>
            <person name="English A."/>
            <person name="Wang M."/>
            <person name="Skinner E."/>
            <person name="Han Y."/>
            <person name="Muzny D.M."/>
            <person name="Worley K.C."/>
            <person name="Gibbs R.A."/>
        </authorList>
    </citation>
    <scope>NUCLEOTIDE SEQUENCE</scope>
</reference>
<feature type="compositionally biased region" description="Basic and acidic residues" evidence="2">
    <location>
        <begin position="105"/>
        <end position="114"/>
    </location>
</feature>
<dbReference type="SUPFAM" id="SSF46934">
    <property type="entry name" value="UBA-like"/>
    <property type="match status" value="1"/>
</dbReference>
<feature type="compositionally biased region" description="Low complexity" evidence="2">
    <location>
        <begin position="549"/>
        <end position="607"/>
    </location>
</feature>
<feature type="compositionally biased region" description="Basic and acidic residues" evidence="2">
    <location>
        <begin position="167"/>
        <end position="179"/>
    </location>
</feature>
<feature type="compositionally biased region" description="Basic and acidic residues" evidence="2">
    <location>
        <begin position="788"/>
        <end position="808"/>
    </location>
</feature>
<dbReference type="GeneID" id="575651"/>
<feature type="compositionally biased region" description="Polar residues" evidence="2">
    <location>
        <begin position="123"/>
        <end position="147"/>
    </location>
</feature>
<feature type="compositionally biased region" description="Basic and acidic residues" evidence="2">
    <location>
        <begin position="827"/>
        <end position="836"/>
    </location>
</feature>
<feature type="compositionally biased region" description="Low complexity" evidence="2">
    <location>
        <begin position="148"/>
        <end position="166"/>
    </location>
</feature>
<dbReference type="CDD" id="cd14279">
    <property type="entry name" value="CUE"/>
    <property type="match status" value="1"/>
</dbReference>
<feature type="compositionally biased region" description="Low complexity" evidence="2">
    <location>
        <begin position="750"/>
        <end position="762"/>
    </location>
</feature>
<dbReference type="PANTHER" id="PTHR15623">
    <property type="entry name" value="SPERMATOGENESIS-ASSOCIATED SERINE-RICH PROTEIN 2-RELATED"/>
    <property type="match status" value="1"/>
</dbReference>
<feature type="compositionally biased region" description="Basic residues" evidence="2">
    <location>
        <begin position="623"/>
        <end position="633"/>
    </location>
</feature>
<feature type="compositionally biased region" description="Basic and acidic residues" evidence="2">
    <location>
        <begin position="883"/>
        <end position="897"/>
    </location>
</feature>
<feature type="compositionally biased region" description="Basic and acidic residues" evidence="2">
    <location>
        <begin position="217"/>
        <end position="235"/>
    </location>
</feature>